<organism evidence="2 3">
    <name type="scientific">Marvinbryantia formatexigens DSM 14469</name>
    <dbReference type="NCBI Taxonomy" id="478749"/>
    <lineage>
        <taxon>Bacteria</taxon>
        <taxon>Bacillati</taxon>
        <taxon>Bacillota</taxon>
        <taxon>Clostridia</taxon>
        <taxon>Lachnospirales</taxon>
        <taxon>Lachnospiraceae</taxon>
        <taxon>Marvinbryantia</taxon>
    </lineage>
</organism>
<proteinExistence type="predicted"/>
<dbReference type="eggNOG" id="COG2384">
    <property type="taxonomic scope" value="Bacteria"/>
</dbReference>
<reference evidence="2" key="1">
    <citation type="submission" date="2009-07" db="EMBL/GenBank/DDBJ databases">
        <authorList>
            <person name="Weinstock G."/>
            <person name="Sodergren E."/>
            <person name="Clifton S."/>
            <person name="Fulton L."/>
            <person name="Fulton B."/>
            <person name="Courtney L."/>
            <person name="Fronick C."/>
            <person name="Harrison M."/>
            <person name="Strong C."/>
            <person name="Farmer C."/>
            <person name="Delahaunty K."/>
            <person name="Markovic C."/>
            <person name="Hall O."/>
            <person name="Minx P."/>
            <person name="Tomlinson C."/>
            <person name="Mitreva M."/>
            <person name="Nelson J."/>
            <person name="Hou S."/>
            <person name="Wollam A."/>
            <person name="Pepin K.H."/>
            <person name="Johnson M."/>
            <person name="Bhonagiri V."/>
            <person name="Nash W.E."/>
            <person name="Warren W."/>
            <person name="Chinwalla A."/>
            <person name="Mardis E.R."/>
            <person name="Wilson R.K."/>
        </authorList>
    </citation>
    <scope>NUCLEOTIDE SEQUENCE [LARGE SCALE GENOMIC DNA]</scope>
    <source>
        <strain evidence="2">DSM 14469</strain>
    </source>
</reference>
<dbReference type="EMBL" id="ACCL02000012">
    <property type="protein sequence ID" value="EET60225.1"/>
    <property type="molecule type" value="Genomic_DNA"/>
</dbReference>
<evidence type="ECO:0008006" key="4">
    <source>
        <dbReference type="Google" id="ProtNLM"/>
    </source>
</evidence>
<dbReference type="Gene3D" id="1.10.287.1890">
    <property type="match status" value="1"/>
</dbReference>
<dbReference type="Proteomes" id="UP000005561">
    <property type="component" value="Unassembled WGS sequence"/>
</dbReference>
<keyword evidence="3" id="KW-1185">Reference proteome</keyword>
<name>C6LGM5_9FIRM</name>
<dbReference type="PANTHER" id="PTHR38451">
    <property type="entry name" value="TRNA (ADENINE(22)-N(1))-METHYLTRANSFERASE"/>
    <property type="match status" value="1"/>
</dbReference>
<sequence length="344" mass="38289">MRRRRDGKHVREIRAADAAPAGRKMHPGKGVENLSIQLSARLAAVARLTKGAERLADIGTDHGYLPVYLVQRGELKSAVAMDVNRGPLLRAQEHIRQYHLEEKISTRLSDGAQELLPGEADCVVIAGMGGPLTIKILSEGRRQLAQTETFVLQPQSEIESVRRFLHAEGFRITAEDMVKDDGKFYPMMKAVRAGSGGGETARMDDAMRIQNTEDAATAQTGDAARMDDAAAQNRNTARMDDAAAQNRNAARMDDTAAQNRNAVRTDDAPWEDYEYCFGRYLILQKNPVLLEFLQKEEATCRAILEKLRGLEKEKAAGRRAELEKRLRMIEQSRQPQIPAANEVK</sequence>
<dbReference type="Gene3D" id="3.40.50.150">
    <property type="entry name" value="Vaccinia Virus protein VP39"/>
    <property type="match status" value="1"/>
</dbReference>
<evidence type="ECO:0000313" key="2">
    <source>
        <dbReference type="EMBL" id="EET60225.1"/>
    </source>
</evidence>
<dbReference type="SUPFAM" id="SSF53335">
    <property type="entry name" value="S-adenosyl-L-methionine-dependent methyltransferases"/>
    <property type="match status" value="1"/>
</dbReference>
<keyword evidence="1" id="KW-0175">Coiled coil</keyword>
<dbReference type="PANTHER" id="PTHR38451:SF1">
    <property type="entry name" value="TRNA (ADENINE(22)-N(1))-METHYLTRANSFERASE"/>
    <property type="match status" value="1"/>
</dbReference>
<gene>
    <name evidence="2" type="ORF">BRYFOR_07785</name>
</gene>
<protein>
    <recommendedName>
        <fullName evidence="4">SAM-dependent methyltransferase</fullName>
    </recommendedName>
</protein>
<feature type="coiled-coil region" evidence="1">
    <location>
        <begin position="293"/>
        <end position="332"/>
    </location>
</feature>
<evidence type="ECO:0000256" key="1">
    <source>
        <dbReference type="SAM" id="Coils"/>
    </source>
</evidence>
<dbReference type="InterPro" id="IPR029063">
    <property type="entry name" value="SAM-dependent_MTases_sf"/>
</dbReference>
<accession>C6LGM5</accession>
<dbReference type="STRING" id="168384.SAMN05660368_00955"/>
<dbReference type="Pfam" id="PF12847">
    <property type="entry name" value="Methyltransf_18"/>
    <property type="match status" value="1"/>
</dbReference>
<evidence type="ECO:0000313" key="3">
    <source>
        <dbReference type="Proteomes" id="UP000005561"/>
    </source>
</evidence>
<comment type="caution">
    <text evidence="2">The sequence shown here is derived from an EMBL/GenBank/DDBJ whole genome shotgun (WGS) entry which is preliminary data.</text>
</comment>
<dbReference type="AlphaFoldDB" id="C6LGM5"/>